<dbReference type="STRING" id="1049789.LEP1GSC050_1734"/>
<gene>
    <name evidence="1" type="ORF">LEP1GSC050_1734</name>
</gene>
<dbReference type="EMBL" id="AHMO02000011">
    <property type="protein sequence ID" value="EQA43494.1"/>
    <property type="molecule type" value="Genomic_DNA"/>
</dbReference>
<keyword evidence="2" id="KW-1185">Reference proteome</keyword>
<dbReference type="Proteomes" id="UP000015454">
    <property type="component" value="Unassembled WGS sequence"/>
</dbReference>
<protein>
    <submittedName>
        <fullName evidence="1">Uncharacterized protein</fullName>
    </submittedName>
</protein>
<organism evidence="1 2">
    <name type="scientific">Leptospira broomii serovar Hurstbridge str. 5399</name>
    <dbReference type="NCBI Taxonomy" id="1049789"/>
    <lineage>
        <taxon>Bacteria</taxon>
        <taxon>Pseudomonadati</taxon>
        <taxon>Spirochaetota</taxon>
        <taxon>Spirochaetia</taxon>
        <taxon>Leptospirales</taxon>
        <taxon>Leptospiraceae</taxon>
        <taxon>Leptospira</taxon>
    </lineage>
</organism>
<dbReference type="AlphaFoldDB" id="T0G9J4"/>
<evidence type="ECO:0000313" key="1">
    <source>
        <dbReference type="EMBL" id="EQA43494.1"/>
    </source>
</evidence>
<accession>T0G9J4</accession>
<sequence length="47" mass="5409">MEISYTFRKFLEFAEFDPSYSKDSMQLSSSSQCTIVKQIGQYISSLS</sequence>
<reference evidence="1" key="1">
    <citation type="submission" date="2013-05" db="EMBL/GenBank/DDBJ databases">
        <authorList>
            <person name="Harkins D.M."/>
            <person name="Durkin A.S."/>
            <person name="Brinkac L.M."/>
            <person name="Haft D.H."/>
            <person name="Selengut J.D."/>
            <person name="Sanka R."/>
            <person name="DePew J."/>
            <person name="Purushe J."/>
            <person name="Hartskeerl R.A."/>
            <person name="Ahmed A."/>
            <person name="van der Linden H."/>
            <person name="Goris M.G.A."/>
            <person name="Vinetz J.M."/>
            <person name="Sutton G.G."/>
            <person name="Nierman W.C."/>
            <person name="Fouts D.E."/>
        </authorList>
    </citation>
    <scope>NUCLEOTIDE SEQUENCE [LARGE SCALE GENOMIC DNA]</scope>
    <source>
        <strain evidence="1">5399</strain>
    </source>
</reference>
<evidence type="ECO:0000313" key="2">
    <source>
        <dbReference type="Proteomes" id="UP000015454"/>
    </source>
</evidence>
<name>T0G9J4_9LEPT</name>
<comment type="caution">
    <text evidence="1">The sequence shown here is derived from an EMBL/GenBank/DDBJ whole genome shotgun (WGS) entry which is preliminary data.</text>
</comment>
<proteinExistence type="predicted"/>